<reference evidence="3" key="2">
    <citation type="submission" date="2025-08" db="UniProtKB">
        <authorList>
            <consortium name="RefSeq"/>
        </authorList>
    </citation>
    <scope>IDENTIFICATION</scope>
    <source>
        <tissue evidence="3">Leaf</tissue>
    </source>
</reference>
<proteinExistence type="predicted"/>
<organism evidence="2 3">
    <name type="scientific">Nicotiana sylvestris</name>
    <name type="common">Wood tobacco</name>
    <name type="synonym">South American tobacco</name>
    <dbReference type="NCBI Taxonomy" id="4096"/>
    <lineage>
        <taxon>Eukaryota</taxon>
        <taxon>Viridiplantae</taxon>
        <taxon>Streptophyta</taxon>
        <taxon>Embryophyta</taxon>
        <taxon>Tracheophyta</taxon>
        <taxon>Spermatophyta</taxon>
        <taxon>Magnoliopsida</taxon>
        <taxon>eudicotyledons</taxon>
        <taxon>Gunneridae</taxon>
        <taxon>Pentapetalae</taxon>
        <taxon>asterids</taxon>
        <taxon>lamiids</taxon>
        <taxon>Solanales</taxon>
        <taxon>Solanaceae</taxon>
        <taxon>Nicotianoideae</taxon>
        <taxon>Nicotianeae</taxon>
        <taxon>Nicotiana</taxon>
    </lineage>
</organism>
<dbReference type="STRING" id="4096.A0A1U7VYW1"/>
<dbReference type="InterPro" id="IPR013103">
    <property type="entry name" value="RVT_2"/>
</dbReference>
<keyword evidence="2" id="KW-1185">Reference proteome</keyword>
<dbReference type="AlphaFoldDB" id="A0A1U7VYW1"/>
<gene>
    <name evidence="3" type="primary">LOC104218406</name>
</gene>
<evidence type="ECO:0000259" key="1">
    <source>
        <dbReference type="Pfam" id="PF07727"/>
    </source>
</evidence>
<dbReference type="RefSeq" id="XP_009767195.1">
    <property type="nucleotide sequence ID" value="XM_009768893.1"/>
</dbReference>
<sequence length="187" mass="21447">MTNGKANMMIQVKEPSGDNAASFSMEPDTSITTTKAEEIVVDTVQGTPLVPERRTQENQLDIPNSSTNEPQMSNWKGKSSYPLDNIITPLYFGVKTRNKLDEHENTARNKDRLVVQGYNKEEGIDYDDMFAPITHMENIRILIAFAYHMGFILFKMDVKSEFLNGLLKKEFYVILWTGKALREWLTF</sequence>
<dbReference type="eggNOG" id="KOG0017">
    <property type="taxonomic scope" value="Eukaryota"/>
</dbReference>
<dbReference type="Proteomes" id="UP000189701">
    <property type="component" value="Unplaced"/>
</dbReference>
<reference evidence="2" key="1">
    <citation type="journal article" date="2013" name="Genome Biol.">
        <title>Reference genomes and transcriptomes of Nicotiana sylvestris and Nicotiana tomentosiformis.</title>
        <authorList>
            <person name="Sierro N."/>
            <person name="Battey J.N."/>
            <person name="Ouadi S."/>
            <person name="Bovet L."/>
            <person name="Goepfert S."/>
            <person name="Bakaher N."/>
            <person name="Peitsch M.C."/>
            <person name="Ivanov N.V."/>
        </authorList>
    </citation>
    <scope>NUCLEOTIDE SEQUENCE [LARGE SCALE GENOMIC DNA]</scope>
</reference>
<accession>A0A1U7VYW1</accession>
<evidence type="ECO:0000313" key="3">
    <source>
        <dbReference type="RefSeq" id="XP_009767195.1"/>
    </source>
</evidence>
<name>A0A1U7VYW1_NICSY</name>
<feature type="domain" description="Reverse transcriptase Ty1/copia-type" evidence="1">
    <location>
        <begin position="99"/>
        <end position="178"/>
    </location>
</feature>
<evidence type="ECO:0000313" key="2">
    <source>
        <dbReference type="Proteomes" id="UP000189701"/>
    </source>
</evidence>
<dbReference type="Pfam" id="PF07727">
    <property type="entry name" value="RVT_2"/>
    <property type="match status" value="1"/>
</dbReference>
<protein>
    <submittedName>
        <fullName evidence="3">Uncharacterized protein LOC104218406</fullName>
    </submittedName>
</protein>